<evidence type="ECO:0000256" key="1">
    <source>
        <dbReference type="ARBA" id="ARBA00022741"/>
    </source>
</evidence>
<dbReference type="PANTHER" id="PTHR43514:SF4">
    <property type="entry name" value="ABC TRANSPORTER I FAMILY MEMBER 10"/>
    <property type="match status" value="1"/>
</dbReference>
<proteinExistence type="predicted"/>
<name>A0A1I4Z3F8_9GAMM</name>
<reference evidence="4 5" key="1">
    <citation type="submission" date="2016-10" db="EMBL/GenBank/DDBJ databases">
        <authorList>
            <person name="de Groot N.N."/>
        </authorList>
    </citation>
    <scope>NUCLEOTIDE SEQUENCE [LARGE SCALE GENOMIC DNA]</scope>
    <source>
        <strain evidence="4 5">CGMCC 1.7659</strain>
    </source>
</reference>
<keyword evidence="5" id="KW-1185">Reference proteome</keyword>
<sequence length="223" mass="24218">MIEVAVRHAFDDLAIDVEFVADSRCVALFGDSGAGKTTLLNAIAGLLSPQQGRIVLDGQVLFDRAGQIDTPVAIREVGYVFQEARLFPHLNVRANLLYGARARGRPVDRFEAVVELLELGALLGRRTPSLSGGERQRVAIGRALLSSPRILLLDEPLTGLHREARVQVLEHLRRLKQALQIATLIVSHQPDEVVALADEVILLKAGQMAGRLDVAAFGRSQGL</sequence>
<dbReference type="PROSITE" id="PS00211">
    <property type="entry name" value="ABC_TRANSPORTER_1"/>
    <property type="match status" value="1"/>
</dbReference>
<evidence type="ECO:0000313" key="4">
    <source>
        <dbReference type="EMBL" id="SFN44814.1"/>
    </source>
</evidence>
<dbReference type="InterPro" id="IPR027417">
    <property type="entry name" value="P-loop_NTPase"/>
</dbReference>
<protein>
    <submittedName>
        <fullName evidence="4">Molybdate transport system ATP-binding protein</fullName>
    </submittedName>
</protein>
<evidence type="ECO:0000256" key="2">
    <source>
        <dbReference type="ARBA" id="ARBA00022840"/>
    </source>
</evidence>
<dbReference type="Gene3D" id="3.40.50.300">
    <property type="entry name" value="P-loop containing nucleotide triphosphate hydrolases"/>
    <property type="match status" value="1"/>
</dbReference>
<dbReference type="SMART" id="SM00382">
    <property type="entry name" value="AAA"/>
    <property type="match status" value="1"/>
</dbReference>
<feature type="domain" description="ABC transporter" evidence="3">
    <location>
        <begin position="1"/>
        <end position="223"/>
    </location>
</feature>
<dbReference type="InterPro" id="IPR050334">
    <property type="entry name" value="Molybdenum_import_ModC"/>
</dbReference>
<dbReference type="PROSITE" id="PS50893">
    <property type="entry name" value="ABC_TRANSPORTER_2"/>
    <property type="match status" value="1"/>
</dbReference>
<evidence type="ECO:0000313" key="5">
    <source>
        <dbReference type="Proteomes" id="UP000198575"/>
    </source>
</evidence>
<dbReference type="InterPro" id="IPR003439">
    <property type="entry name" value="ABC_transporter-like_ATP-bd"/>
</dbReference>
<dbReference type="PANTHER" id="PTHR43514">
    <property type="entry name" value="ABC TRANSPORTER I FAMILY MEMBER 10"/>
    <property type="match status" value="1"/>
</dbReference>
<organism evidence="4 5">
    <name type="scientific">Dokdonella immobilis</name>
    <dbReference type="NCBI Taxonomy" id="578942"/>
    <lineage>
        <taxon>Bacteria</taxon>
        <taxon>Pseudomonadati</taxon>
        <taxon>Pseudomonadota</taxon>
        <taxon>Gammaproteobacteria</taxon>
        <taxon>Lysobacterales</taxon>
        <taxon>Rhodanobacteraceae</taxon>
        <taxon>Dokdonella</taxon>
    </lineage>
</organism>
<keyword evidence="2 4" id="KW-0067">ATP-binding</keyword>
<dbReference type="STRING" id="578942.SAMN05216289_12228"/>
<dbReference type="Pfam" id="PF00005">
    <property type="entry name" value="ABC_tran"/>
    <property type="match status" value="1"/>
</dbReference>
<gene>
    <name evidence="4" type="ORF">SAMN05216289_12228</name>
</gene>
<dbReference type="InterPro" id="IPR017871">
    <property type="entry name" value="ABC_transporter-like_CS"/>
</dbReference>
<dbReference type="EMBL" id="FOVF01000022">
    <property type="protein sequence ID" value="SFN44814.1"/>
    <property type="molecule type" value="Genomic_DNA"/>
</dbReference>
<dbReference type="Proteomes" id="UP000198575">
    <property type="component" value="Unassembled WGS sequence"/>
</dbReference>
<evidence type="ECO:0000259" key="3">
    <source>
        <dbReference type="PROSITE" id="PS50893"/>
    </source>
</evidence>
<dbReference type="AlphaFoldDB" id="A0A1I4Z3F8"/>
<dbReference type="RefSeq" id="WP_092408999.1">
    <property type="nucleotide sequence ID" value="NZ_FOVF01000022.1"/>
</dbReference>
<keyword evidence="1" id="KW-0547">Nucleotide-binding</keyword>
<dbReference type="SUPFAM" id="SSF52540">
    <property type="entry name" value="P-loop containing nucleoside triphosphate hydrolases"/>
    <property type="match status" value="1"/>
</dbReference>
<dbReference type="InterPro" id="IPR003593">
    <property type="entry name" value="AAA+_ATPase"/>
</dbReference>
<dbReference type="GO" id="GO:0005524">
    <property type="term" value="F:ATP binding"/>
    <property type="evidence" value="ECO:0007669"/>
    <property type="project" value="UniProtKB-KW"/>
</dbReference>
<accession>A0A1I4Z3F8</accession>
<dbReference type="OrthoDB" id="9802264at2"/>
<dbReference type="GO" id="GO:0016887">
    <property type="term" value="F:ATP hydrolysis activity"/>
    <property type="evidence" value="ECO:0007669"/>
    <property type="project" value="InterPro"/>
</dbReference>